<dbReference type="EMBL" id="VDEP01000104">
    <property type="protein sequence ID" value="KAA1131132.1"/>
    <property type="molecule type" value="Genomic_DNA"/>
</dbReference>
<protein>
    <recommendedName>
        <fullName evidence="2">Tet-like 2OG-Fe(II) oxygenase domain-containing protein</fullName>
    </recommendedName>
</protein>
<dbReference type="AlphaFoldDB" id="A0A5B0S055"/>
<dbReference type="Proteomes" id="UP000325313">
    <property type="component" value="Unassembled WGS sequence"/>
</dbReference>
<evidence type="ECO:0000256" key="1">
    <source>
        <dbReference type="SAM" id="MobiDB-lite"/>
    </source>
</evidence>
<accession>A0A5B0S055</accession>
<proteinExistence type="predicted"/>
<evidence type="ECO:0000313" key="3">
    <source>
        <dbReference type="EMBL" id="KAA1131132.1"/>
    </source>
</evidence>
<evidence type="ECO:0000313" key="4">
    <source>
        <dbReference type="Proteomes" id="UP000325313"/>
    </source>
</evidence>
<feature type="domain" description="Tet-like 2OG-Fe(II) oxygenase" evidence="2">
    <location>
        <begin position="144"/>
        <end position="225"/>
    </location>
</feature>
<dbReference type="InterPro" id="IPR046798">
    <property type="entry name" value="2OG-FeII_Oxy_6"/>
</dbReference>
<dbReference type="Pfam" id="PF20515">
    <property type="entry name" value="2OG-FeII_Oxy_6"/>
    <property type="match status" value="1"/>
</dbReference>
<name>A0A5B0S055_PUCGR</name>
<organism evidence="3 4">
    <name type="scientific">Puccinia graminis f. sp. tritici</name>
    <dbReference type="NCBI Taxonomy" id="56615"/>
    <lineage>
        <taxon>Eukaryota</taxon>
        <taxon>Fungi</taxon>
        <taxon>Dikarya</taxon>
        <taxon>Basidiomycota</taxon>
        <taxon>Pucciniomycotina</taxon>
        <taxon>Pucciniomycetes</taxon>
        <taxon>Pucciniales</taxon>
        <taxon>Pucciniaceae</taxon>
        <taxon>Puccinia</taxon>
    </lineage>
</organism>
<gene>
    <name evidence="3" type="ORF">PGTUg99_012922</name>
</gene>
<reference evidence="3 4" key="1">
    <citation type="submission" date="2019-05" db="EMBL/GenBank/DDBJ databases">
        <title>Emergence of the Ug99 lineage of the wheat stem rust pathogen through somatic hybridization.</title>
        <authorList>
            <person name="Li F."/>
            <person name="Upadhyaya N.M."/>
            <person name="Sperschneider J."/>
            <person name="Matny O."/>
            <person name="Nguyen-Phuc H."/>
            <person name="Mago R."/>
            <person name="Raley C."/>
            <person name="Miller M.E."/>
            <person name="Silverstein K.A.T."/>
            <person name="Henningsen E."/>
            <person name="Hirsch C.D."/>
            <person name="Visser B."/>
            <person name="Pretorius Z.A."/>
            <person name="Steffenson B.J."/>
            <person name="Schwessinger B."/>
            <person name="Dodds P.N."/>
            <person name="Figueroa M."/>
        </authorList>
    </citation>
    <scope>NUCLEOTIDE SEQUENCE [LARGE SCALE GENOMIC DNA]</scope>
    <source>
        <strain evidence="3 4">Ug99</strain>
    </source>
</reference>
<comment type="caution">
    <text evidence="3">The sequence shown here is derived from an EMBL/GenBank/DDBJ whole genome shotgun (WGS) entry which is preliminary data.</text>
</comment>
<feature type="region of interest" description="Disordered" evidence="1">
    <location>
        <begin position="48"/>
        <end position="68"/>
    </location>
</feature>
<evidence type="ECO:0000259" key="2">
    <source>
        <dbReference type="Pfam" id="PF20515"/>
    </source>
</evidence>
<sequence>MTALRKAYLAERKRKNRSKKHADKRTSELSLTLDDTERRQTIAKCGSINPHVDEPPVVQPNNEATNAGHDRITWSSKRYIKLELFPHMLGDNPDRLPTDEEFEYCNNLVKKFRLFDHGKVVIHDKKDKSKIIALIEFTPFDELTPNDLADINYITRFLHLAKKFVNAVGSESRSWGGRMFAIGWRKAMVGFQLIGLYRNKAAIDRSPQAYECLMKKSEEASSILG</sequence>